<gene>
    <name evidence="3" type="ORF">SCHPADRAFT_905435</name>
</gene>
<dbReference type="EMBL" id="KQ085985">
    <property type="protein sequence ID" value="KLO12072.1"/>
    <property type="molecule type" value="Genomic_DNA"/>
</dbReference>
<dbReference type="InterPro" id="IPR045340">
    <property type="entry name" value="DUF6533"/>
</dbReference>
<dbReference type="Proteomes" id="UP000053477">
    <property type="component" value="Unassembled WGS sequence"/>
</dbReference>
<evidence type="ECO:0000256" key="1">
    <source>
        <dbReference type="SAM" id="Phobius"/>
    </source>
</evidence>
<name>A0A0H2RKC6_9AGAM</name>
<feature type="transmembrane region" description="Helical" evidence="1">
    <location>
        <begin position="259"/>
        <end position="278"/>
    </location>
</feature>
<proteinExistence type="predicted"/>
<sequence>MPTLTFVSVLRPPRAANSCPSIQLTVLQTKPRRGELISHRWYMPVELLGSSYELTSLVRYQSISKYTSIASAVVLLHETFVNFADEVDLIWRQRLTVGKVLYLTSRYLAFIDLSIMLLYLCDPRLELKTCHRLYVTTIYFTLVGAVNAELVLIIRVYAIWKQSFCILIFLVTLSSVLIITNLLNFNIHNSLKTLTFVPSPVPVIIPCFLTSDDIRAFVGFGCLVLMDLIVLILTAWCGYRFWREDASSPLITTFYRDGVLYFVCLFAISTANVVMFIVGDPQQQGILVELQRVLHSVLSARIILNLRKFAVANEEESPVNVTLTTAIFGELLSDSSPFTAHSTRPVLDEDGAGNLDLLPTSHGAV</sequence>
<evidence type="ECO:0000259" key="2">
    <source>
        <dbReference type="Pfam" id="PF20151"/>
    </source>
</evidence>
<feature type="transmembrane region" description="Helical" evidence="1">
    <location>
        <begin position="217"/>
        <end position="239"/>
    </location>
</feature>
<organism evidence="3 4">
    <name type="scientific">Schizopora paradoxa</name>
    <dbReference type="NCBI Taxonomy" id="27342"/>
    <lineage>
        <taxon>Eukaryota</taxon>
        <taxon>Fungi</taxon>
        <taxon>Dikarya</taxon>
        <taxon>Basidiomycota</taxon>
        <taxon>Agaricomycotina</taxon>
        <taxon>Agaricomycetes</taxon>
        <taxon>Hymenochaetales</taxon>
        <taxon>Schizoporaceae</taxon>
        <taxon>Schizopora</taxon>
    </lineage>
</organism>
<feature type="transmembrane region" description="Helical" evidence="1">
    <location>
        <begin position="166"/>
        <end position="187"/>
    </location>
</feature>
<keyword evidence="1" id="KW-0472">Membrane</keyword>
<accession>A0A0H2RKC6</accession>
<protein>
    <recommendedName>
        <fullName evidence="2">DUF6533 domain-containing protein</fullName>
    </recommendedName>
</protein>
<reference evidence="3 4" key="1">
    <citation type="submission" date="2015-04" db="EMBL/GenBank/DDBJ databases">
        <title>Complete genome sequence of Schizopora paradoxa KUC8140, a cosmopolitan wood degrader in East Asia.</title>
        <authorList>
            <consortium name="DOE Joint Genome Institute"/>
            <person name="Min B."/>
            <person name="Park H."/>
            <person name="Jang Y."/>
            <person name="Kim J.-J."/>
            <person name="Kim K.H."/>
            <person name="Pangilinan J."/>
            <person name="Lipzen A."/>
            <person name="Riley R."/>
            <person name="Grigoriev I.V."/>
            <person name="Spatafora J.W."/>
            <person name="Choi I.-G."/>
        </authorList>
    </citation>
    <scope>NUCLEOTIDE SEQUENCE [LARGE SCALE GENOMIC DNA]</scope>
    <source>
        <strain evidence="3 4">KUC8140</strain>
    </source>
</reference>
<keyword evidence="4" id="KW-1185">Reference proteome</keyword>
<dbReference type="Pfam" id="PF20151">
    <property type="entry name" value="DUF6533"/>
    <property type="match status" value="1"/>
</dbReference>
<dbReference type="InParanoid" id="A0A0H2RKC6"/>
<keyword evidence="1" id="KW-0812">Transmembrane</keyword>
<evidence type="ECO:0000313" key="3">
    <source>
        <dbReference type="EMBL" id="KLO12072.1"/>
    </source>
</evidence>
<dbReference type="OrthoDB" id="2958007at2759"/>
<feature type="transmembrane region" description="Helical" evidence="1">
    <location>
        <begin position="100"/>
        <end position="121"/>
    </location>
</feature>
<keyword evidence="1" id="KW-1133">Transmembrane helix</keyword>
<evidence type="ECO:0000313" key="4">
    <source>
        <dbReference type="Proteomes" id="UP000053477"/>
    </source>
</evidence>
<feature type="transmembrane region" description="Helical" evidence="1">
    <location>
        <begin position="133"/>
        <end position="160"/>
    </location>
</feature>
<feature type="domain" description="DUF6533" evidence="2">
    <location>
        <begin position="66"/>
        <end position="111"/>
    </location>
</feature>
<dbReference type="AlphaFoldDB" id="A0A0H2RKC6"/>